<comment type="catalytic activity">
    <reaction evidence="1">
        <text>Endonucleolytic cleavage to 5'-phosphomonoester.</text>
        <dbReference type="EC" id="3.1.26.4"/>
    </reaction>
</comment>
<dbReference type="Gene3D" id="3.30.420.10">
    <property type="entry name" value="Ribonuclease H-like superfamily/Ribonuclease H"/>
    <property type="match status" value="1"/>
</dbReference>
<evidence type="ECO:0000256" key="5">
    <source>
        <dbReference type="ARBA" id="ARBA00022723"/>
    </source>
</evidence>
<evidence type="ECO:0000256" key="8">
    <source>
        <dbReference type="SAM" id="MobiDB-lite"/>
    </source>
</evidence>
<dbReference type="AlphaFoldDB" id="A0AAD8ZXM1"/>
<dbReference type="EMBL" id="JAQOWY010001152">
    <property type="protein sequence ID" value="KAK1837551.1"/>
    <property type="molecule type" value="Genomic_DNA"/>
</dbReference>
<feature type="region of interest" description="Disordered" evidence="8">
    <location>
        <begin position="77"/>
        <end position="100"/>
    </location>
</feature>
<evidence type="ECO:0000313" key="11">
    <source>
        <dbReference type="Proteomes" id="UP001243330"/>
    </source>
</evidence>
<evidence type="ECO:0000256" key="3">
    <source>
        <dbReference type="ARBA" id="ARBA00012180"/>
    </source>
</evidence>
<feature type="compositionally biased region" description="Polar residues" evidence="8">
    <location>
        <begin position="86"/>
        <end position="99"/>
    </location>
</feature>
<sequence length="329" mass="36125">MSYPDTTDMTLSNGQSVMVCTPHHQVVCGKCCVDFSFDLNEGDYISSDDEGIFGFDGGNPTPRDVSFAQVASSKFGRQLSPDQAEGDTTANPLKQNHTSRGMYGLRDEPSAWSKASCRTQLSGSFFPTAYWHPEMKTMKPIALFPPGSHRFKNYSNPHEMLVYVDGACSSNGTPDAIGGCGFVFKSTQGGSVGFRLEDRGVDGQVYRATSNRAELRAALGALKFRAWHGEGFRSLVIATDSVYVAQGATDWARGWIANNWRPRSGKPVKNRDLWEALLLTLEKLHEEGLSVSFWRIPREWNSAADQAAKKAISTSGPREKYGDILGVMV</sequence>
<evidence type="ECO:0000259" key="9">
    <source>
        <dbReference type="PROSITE" id="PS50879"/>
    </source>
</evidence>
<dbReference type="SUPFAM" id="SSF53098">
    <property type="entry name" value="Ribonuclease H-like"/>
    <property type="match status" value="1"/>
</dbReference>
<feature type="domain" description="RNase H type-1" evidence="9">
    <location>
        <begin position="156"/>
        <end position="313"/>
    </location>
</feature>
<keyword evidence="5" id="KW-0479">Metal-binding</keyword>
<dbReference type="GO" id="GO:0043137">
    <property type="term" value="P:DNA replication, removal of RNA primer"/>
    <property type="evidence" value="ECO:0007669"/>
    <property type="project" value="TreeGrafter"/>
</dbReference>
<comment type="caution">
    <text evidence="10">The sequence shown here is derived from an EMBL/GenBank/DDBJ whole genome shotgun (WGS) entry which is preliminary data.</text>
</comment>
<evidence type="ECO:0000256" key="1">
    <source>
        <dbReference type="ARBA" id="ARBA00000077"/>
    </source>
</evidence>
<evidence type="ECO:0000256" key="7">
    <source>
        <dbReference type="ARBA" id="ARBA00022801"/>
    </source>
</evidence>
<dbReference type="GO" id="GO:0003676">
    <property type="term" value="F:nucleic acid binding"/>
    <property type="evidence" value="ECO:0007669"/>
    <property type="project" value="InterPro"/>
</dbReference>
<evidence type="ECO:0000313" key="10">
    <source>
        <dbReference type="EMBL" id="KAK1837551.1"/>
    </source>
</evidence>
<keyword evidence="6" id="KW-0255">Endonuclease</keyword>
<dbReference type="InterPro" id="IPR050092">
    <property type="entry name" value="RNase_H"/>
</dbReference>
<keyword evidence="4" id="KW-0540">Nuclease</keyword>
<keyword evidence="11" id="KW-1185">Reference proteome</keyword>
<dbReference type="GO" id="GO:0004523">
    <property type="term" value="F:RNA-DNA hybrid ribonuclease activity"/>
    <property type="evidence" value="ECO:0007669"/>
    <property type="project" value="UniProtKB-EC"/>
</dbReference>
<dbReference type="GO" id="GO:0046872">
    <property type="term" value="F:metal ion binding"/>
    <property type="evidence" value="ECO:0007669"/>
    <property type="project" value="UniProtKB-KW"/>
</dbReference>
<protein>
    <recommendedName>
        <fullName evidence="3">ribonuclease H</fullName>
        <ecNumber evidence="3">3.1.26.4</ecNumber>
    </recommendedName>
</protein>
<reference evidence="10" key="1">
    <citation type="submission" date="2023-01" db="EMBL/GenBank/DDBJ databases">
        <title>Colletotrichum chrysophilum M932 genome sequence.</title>
        <authorList>
            <person name="Baroncelli R."/>
        </authorList>
    </citation>
    <scope>NUCLEOTIDE SEQUENCE</scope>
    <source>
        <strain evidence="10">M932</strain>
    </source>
</reference>
<dbReference type="InterPro" id="IPR012337">
    <property type="entry name" value="RNaseH-like_sf"/>
</dbReference>
<dbReference type="PANTHER" id="PTHR10642">
    <property type="entry name" value="RIBONUCLEASE H1"/>
    <property type="match status" value="1"/>
</dbReference>
<accession>A0AAD8ZXM1</accession>
<evidence type="ECO:0000256" key="2">
    <source>
        <dbReference type="ARBA" id="ARBA00005300"/>
    </source>
</evidence>
<dbReference type="CDD" id="cd13934">
    <property type="entry name" value="RNase_H_Dikarya_like"/>
    <property type="match status" value="1"/>
</dbReference>
<organism evidence="10 11">
    <name type="scientific">Colletotrichum chrysophilum</name>
    <dbReference type="NCBI Taxonomy" id="1836956"/>
    <lineage>
        <taxon>Eukaryota</taxon>
        <taxon>Fungi</taxon>
        <taxon>Dikarya</taxon>
        <taxon>Ascomycota</taxon>
        <taxon>Pezizomycotina</taxon>
        <taxon>Sordariomycetes</taxon>
        <taxon>Hypocreomycetidae</taxon>
        <taxon>Glomerellales</taxon>
        <taxon>Glomerellaceae</taxon>
        <taxon>Colletotrichum</taxon>
        <taxon>Colletotrichum gloeosporioides species complex</taxon>
    </lineage>
</organism>
<comment type="similarity">
    <text evidence="2">Belongs to the RNase H family.</text>
</comment>
<gene>
    <name evidence="10" type="ORF">CCHR01_19827</name>
</gene>
<proteinExistence type="inferred from homology"/>
<evidence type="ECO:0000256" key="4">
    <source>
        <dbReference type="ARBA" id="ARBA00022722"/>
    </source>
</evidence>
<dbReference type="InterPro" id="IPR036397">
    <property type="entry name" value="RNaseH_sf"/>
</dbReference>
<dbReference type="Proteomes" id="UP001243330">
    <property type="component" value="Unassembled WGS sequence"/>
</dbReference>
<dbReference type="Pfam" id="PF00075">
    <property type="entry name" value="RNase_H"/>
    <property type="match status" value="1"/>
</dbReference>
<evidence type="ECO:0000256" key="6">
    <source>
        <dbReference type="ARBA" id="ARBA00022759"/>
    </source>
</evidence>
<keyword evidence="7" id="KW-0378">Hydrolase</keyword>
<name>A0AAD8ZXM1_9PEZI</name>
<dbReference type="InterPro" id="IPR002156">
    <property type="entry name" value="RNaseH_domain"/>
</dbReference>
<dbReference type="PROSITE" id="PS50879">
    <property type="entry name" value="RNASE_H_1"/>
    <property type="match status" value="1"/>
</dbReference>
<dbReference type="EC" id="3.1.26.4" evidence="3"/>
<dbReference type="PANTHER" id="PTHR10642:SF26">
    <property type="entry name" value="RIBONUCLEASE H1"/>
    <property type="match status" value="1"/>
</dbReference>